<proteinExistence type="predicted"/>
<feature type="domain" description="Sporulation stage II protein D amidase enhancer LytB N-terminal" evidence="1">
    <location>
        <begin position="108"/>
        <end position="198"/>
    </location>
</feature>
<dbReference type="GO" id="GO:0030435">
    <property type="term" value="P:sporulation resulting in formation of a cellular spore"/>
    <property type="evidence" value="ECO:0007669"/>
    <property type="project" value="InterPro"/>
</dbReference>
<sequence length="410" mass="46866">MRSKYISVIFILFLIIQCFSKTPDIRIGIDIDQKSVVLESERGLIIKTASDREVVREKSIEFETTRTGFLINSNIDMRGDTLDIYPVSGMIRYDKKTFRGRFLLYKRSNKINVINVLSMKYYLYGVIGKELLTSSPFESMKTLSVVCRTYALKNRNKHGSQGFDLCNTTHCQVYDGYDAETQQIRDAVDSTEGLIIKYDDELISAYHFSACGGATANNEDVWEGGDAVPYLRGRWCEFCKESPRANWEYDLKLSRLSRLMKDQNIGRIIRISKEGSDAYGRVKTIRLTGTNGEKVVKGNFFRLRVGAGSMWSMNFDLVPYGGQSDKIQEKIEKLSELLPGRKKDMIKKIVIENEEKRNNIEYEGYKIKGHGSGHGVGMCQWGAIGLSKQGFKFKDIIKFYYTGVEVVKEY</sequence>
<organism evidence="2 3">
    <name type="scientific">Muiribacterium halophilum</name>
    <dbReference type="NCBI Taxonomy" id="2053465"/>
    <lineage>
        <taxon>Bacteria</taxon>
        <taxon>Candidatus Muiribacteriota</taxon>
        <taxon>Candidatus Muiribacteriia</taxon>
        <taxon>Candidatus Muiribacteriales</taxon>
        <taxon>Candidatus Muiribacteriaceae</taxon>
        <taxon>Candidatus Muiribacterium</taxon>
    </lineage>
</organism>
<gene>
    <name evidence="2" type="ORF">C0601_07630</name>
</gene>
<protein>
    <recommendedName>
        <fullName evidence="1">Sporulation stage II protein D amidase enhancer LytB N-terminal domain-containing protein</fullName>
    </recommendedName>
</protein>
<dbReference type="InterPro" id="IPR013693">
    <property type="entry name" value="SpoIID/LytB_N"/>
</dbReference>
<reference evidence="2 3" key="1">
    <citation type="submission" date="2017-11" db="EMBL/GenBank/DDBJ databases">
        <title>Genome-resolved metagenomics identifies genetic mobility, metabolic interactions, and unexpected diversity in perchlorate-reducing communities.</title>
        <authorList>
            <person name="Barnum T.P."/>
            <person name="Figueroa I.A."/>
            <person name="Carlstrom C.I."/>
            <person name="Lucas L.N."/>
            <person name="Engelbrektson A.L."/>
            <person name="Coates J.D."/>
        </authorList>
    </citation>
    <scope>NUCLEOTIDE SEQUENCE [LARGE SCALE GENOMIC DNA]</scope>
    <source>
        <strain evidence="2">BM706</strain>
    </source>
</reference>
<dbReference type="Proteomes" id="UP000234857">
    <property type="component" value="Unassembled WGS sequence"/>
</dbReference>
<accession>A0A2N5ZFM4</accession>
<dbReference type="AlphaFoldDB" id="A0A2N5ZFM4"/>
<name>A0A2N5ZFM4_MUIH1</name>
<dbReference type="EMBL" id="PKTG01000087">
    <property type="protein sequence ID" value="PLX17422.1"/>
    <property type="molecule type" value="Genomic_DNA"/>
</dbReference>
<evidence type="ECO:0000313" key="2">
    <source>
        <dbReference type="EMBL" id="PLX17422.1"/>
    </source>
</evidence>
<dbReference type="Pfam" id="PF08486">
    <property type="entry name" value="SpoIID"/>
    <property type="match status" value="1"/>
</dbReference>
<dbReference type="InterPro" id="IPR013486">
    <property type="entry name" value="SpoIID/LytB"/>
</dbReference>
<comment type="caution">
    <text evidence="2">The sequence shown here is derived from an EMBL/GenBank/DDBJ whole genome shotgun (WGS) entry which is preliminary data.</text>
</comment>
<evidence type="ECO:0000313" key="3">
    <source>
        <dbReference type="Proteomes" id="UP000234857"/>
    </source>
</evidence>
<evidence type="ECO:0000259" key="1">
    <source>
        <dbReference type="Pfam" id="PF08486"/>
    </source>
</evidence>
<dbReference type="NCBIfam" id="TIGR02669">
    <property type="entry name" value="SpoIID_LytB"/>
    <property type="match status" value="1"/>
</dbReference>